<dbReference type="EMBL" id="CP061539">
    <property type="protein sequence ID" value="QNV37948.1"/>
    <property type="molecule type" value="Genomic_DNA"/>
</dbReference>
<sequence>MVSLVTLADATRHQRIQNQHVALTQSAPDISHGLVVLKHEEFSVDGVQTIAHLSDDKPLLAHARNTAGDWAAQNSDDEIIIFLDADCLPGKHLIERYVQALDEHPHAVVTGPVTYLEAQDSTEQQVAKYCASPATLDAVTSPHPARPYPEEGTMFATTPDQYNVFWSLTFALRASTWKKIRAEWGGFDEDFKGYGGEDTDFGWKLREHDVELWWVGGAHAYHVWHPVSSPPWENLTDIVANANTFYEKWGQWAMLDWLKEFEAAGAVRRVKDRWELV</sequence>
<dbReference type="CDD" id="cd00761">
    <property type="entry name" value="Glyco_tranf_GTA_type"/>
    <property type="match status" value="1"/>
</dbReference>
<keyword evidence="3" id="KW-0328">Glycosyltransferase</keyword>
<evidence type="ECO:0000256" key="4">
    <source>
        <dbReference type="ARBA" id="ARBA00022679"/>
    </source>
</evidence>
<keyword evidence="4 5" id="KW-0808">Transferase</keyword>
<dbReference type="SUPFAM" id="SSF53448">
    <property type="entry name" value="Nucleotide-diphospho-sugar transferases"/>
    <property type="match status" value="1"/>
</dbReference>
<keyword evidence="6" id="KW-1185">Reference proteome</keyword>
<comment type="pathway">
    <text evidence="1">Cell wall biogenesis; cell wall polysaccharide biosynthesis.</text>
</comment>
<gene>
    <name evidence="5" type="ORF">IDM49_01200</name>
</gene>
<dbReference type="AlphaFoldDB" id="A0A7H2BE52"/>
<evidence type="ECO:0000256" key="3">
    <source>
        <dbReference type="ARBA" id="ARBA00022676"/>
    </source>
</evidence>
<dbReference type="PANTHER" id="PTHR43179:SF12">
    <property type="entry name" value="GALACTOFURANOSYLTRANSFERASE GLFT2"/>
    <property type="match status" value="1"/>
</dbReference>
<reference evidence="5 6" key="1">
    <citation type="submission" date="2020-09" db="EMBL/GenBank/DDBJ databases">
        <title>Investigation of environmental microbes.</title>
        <authorList>
            <person name="Ou Y."/>
            <person name="Kang Q."/>
        </authorList>
    </citation>
    <scope>NUCLEOTIDE SEQUENCE [LARGE SCALE GENOMIC DNA]</scope>
    <source>
        <strain evidence="5 6">KJZ-14</strain>
    </source>
</reference>
<evidence type="ECO:0000313" key="5">
    <source>
        <dbReference type="EMBL" id="QNV37948.1"/>
    </source>
</evidence>
<dbReference type="Pfam" id="PF13641">
    <property type="entry name" value="Glyco_tranf_2_3"/>
    <property type="match status" value="1"/>
</dbReference>
<evidence type="ECO:0000256" key="2">
    <source>
        <dbReference type="ARBA" id="ARBA00006739"/>
    </source>
</evidence>
<comment type="similarity">
    <text evidence="2">Belongs to the glycosyltransferase 2 family.</text>
</comment>
<dbReference type="GeneID" id="96622838"/>
<dbReference type="InterPro" id="IPR029044">
    <property type="entry name" value="Nucleotide-diphossugar_trans"/>
</dbReference>
<dbReference type="Proteomes" id="UP000516404">
    <property type="component" value="Chromosome"/>
</dbReference>
<dbReference type="KEGG" id="rter:IDM49_01200"/>
<proteinExistence type="inferred from homology"/>
<dbReference type="PANTHER" id="PTHR43179">
    <property type="entry name" value="RHAMNOSYLTRANSFERASE WBBL"/>
    <property type="match status" value="1"/>
</dbReference>
<accession>A0A7H2BE52</accession>
<dbReference type="GO" id="GO:0016757">
    <property type="term" value="F:glycosyltransferase activity"/>
    <property type="evidence" value="ECO:0007669"/>
    <property type="project" value="UniProtKB-KW"/>
</dbReference>
<evidence type="ECO:0000256" key="1">
    <source>
        <dbReference type="ARBA" id="ARBA00004776"/>
    </source>
</evidence>
<organism evidence="5 6">
    <name type="scientific">Rothia terrae</name>
    <dbReference type="NCBI Taxonomy" id="396015"/>
    <lineage>
        <taxon>Bacteria</taxon>
        <taxon>Bacillati</taxon>
        <taxon>Actinomycetota</taxon>
        <taxon>Actinomycetes</taxon>
        <taxon>Micrococcales</taxon>
        <taxon>Micrococcaceae</taxon>
        <taxon>Rothia</taxon>
    </lineage>
</organism>
<name>A0A7H2BE52_9MICC</name>
<protein>
    <submittedName>
        <fullName evidence="5">Glycosyltransferase</fullName>
    </submittedName>
</protein>
<dbReference type="Gene3D" id="3.90.550.10">
    <property type="entry name" value="Spore Coat Polysaccharide Biosynthesis Protein SpsA, Chain A"/>
    <property type="match status" value="1"/>
</dbReference>
<evidence type="ECO:0000313" key="6">
    <source>
        <dbReference type="Proteomes" id="UP000516404"/>
    </source>
</evidence>
<dbReference type="RefSeq" id="WP_190724739.1">
    <property type="nucleotide sequence ID" value="NZ_CP061539.1"/>
</dbReference>